<accession>A0ABS7SZS5</accession>
<organism evidence="1 2">
    <name type="scientific">Anaerococcus murdochii</name>
    <dbReference type="NCBI Taxonomy" id="411577"/>
    <lineage>
        <taxon>Bacteria</taxon>
        <taxon>Bacillati</taxon>
        <taxon>Bacillota</taxon>
        <taxon>Tissierellia</taxon>
        <taxon>Tissierellales</taxon>
        <taxon>Peptoniphilaceae</taxon>
        <taxon>Anaerococcus</taxon>
    </lineage>
</organism>
<evidence type="ECO:0008006" key="3">
    <source>
        <dbReference type="Google" id="ProtNLM"/>
    </source>
</evidence>
<evidence type="ECO:0000313" key="1">
    <source>
        <dbReference type="EMBL" id="MBZ2387050.1"/>
    </source>
</evidence>
<keyword evidence="2" id="KW-1185">Reference proteome</keyword>
<comment type="caution">
    <text evidence="1">The sequence shown here is derived from an EMBL/GenBank/DDBJ whole genome shotgun (WGS) entry which is preliminary data.</text>
</comment>
<reference evidence="1 2" key="1">
    <citation type="submission" date="2021-08" db="EMBL/GenBank/DDBJ databases">
        <title>FDA dAtabase for Regulatory Grade micrObial Sequences (FDA-ARGOS): Supporting development and validation of Infectious Disease Dx tests.</title>
        <authorList>
            <person name="Sproer C."/>
            <person name="Gronow S."/>
            <person name="Severitt S."/>
            <person name="Schroder I."/>
            <person name="Tallon L."/>
            <person name="Sadzewicz L."/>
            <person name="Zhao X."/>
            <person name="Boylan J."/>
            <person name="Ott S."/>
            <person name="Bowen H."/>
            <person name="Vavikolanu K."/>
            <person name="Hazen T."/>
            <person name="Aluvathingal J."/>
            <person name="Nadendla S."/>
            <person name="Lowell S."/>
            <person name="Myers T."/>
            <person name="Yan Y."/>
            <person name="Sichtig H."/>
        </authorList>
    </citation>
    <scope>NUCLEOTIDE SEQUENCE [LARGE SCALE GENOMIC DNA]</scope>
    <source>
        <strain evidence="1 2">FDAARGOS_1460</strain>
    </source>
</reference>
<protein>
    <recommendedName>
        <fullName evidence="3">ATP-dependent helicase</fullName>
    </recommendedName>
</protein>
<dbReference type="Proteomes" id="UP000734271">
    <property type="component" value="Unassembled WGS sequence"/>
</dbReference>
<evidence type="ECO:0000313" key="2">
    <source>
        <dbReference type="Proteomes" id="UP000734271"/>
    </source>
</evidence>
<dbReference type="EMBL" id="JAIPME010000002">
    <property type="protein sequence ID" value="MBZ2387050.1"/>
    <property type="molecule type" value="Genomic_DNA"/>
</dbReference>
<sequence length="254" mass="30692">MGHIVRLDAEGHLLYEGLLSSQEIATIDEILKTLKEEIPQIEADLEETYGKSVLYKYNLGKILGELLTKYDISFIERRKFWDEIKNFATKEDRKRNEGTNAETRSFYGQCYRLSQYDQEIVEKLSWRQWQDILDRVGNREDERIFEWIRHKREKIREDDWREFEKGLHLYLKKKDTSVFTDNELFEIYDSIQEMAKYWRISFGQFSKDFPNSAKIKSKARRSKKYQAECFRIKKELRTVLDDKIFSQAFENAMR</sequence>
<proteinExistence type="predicted"/>
<dbReference type="RefSeq" id="WP_223419842.1">
    <property type="nucleotide sequence ID" value="NZ_JAIPME010000002.1"/>
</dbReference>
<gene>
    <name evidence="1" type="ORF">K8P03_07120</name>
</gene>
<name>A0ABS7SZS5_9FIRM</name>